<protein>
    <submittedName>
        <fullName evidence="2">Uncharacterized protein</fullName>
    </submittedName>
</protein>
<organism evidence="2 3">
    <name type="scientific">Gimesia maris</name>
    <dbReference type="NCBI Taxonomy" id="122"/>
    <lineage>
        <taxon>Bacteria</taxon>
        <taxon>Pseudomonadati</taxon>
        <taxon>Planctomycetota</taxon>
        <taxon>Planctomycetia</taxon>
        <taxon>Planctomycetales</taxon>
        <taxon>Planctomycetaceae</taxon>
        <taxon>Gimesia</taxon>
    </lineage>
</organism>
<evidence type="ECO:0000256" key="1">
    <source>
        <dbReference type="SAM" id="Phobius"/>
    </source>
</evidence>
<keyword evidence="1" id="KW-0472">Membrane</keyword>
<evidence type="ECO:0000313" key="3">
    <source>
        <dbReference type="Proteomes" id="UP000263642"/>
    </source>
</evidence>
<gene>
    <name evidence="2" type="ORF">DIT97_05180</name>
</gene>
<keyword evidence="1" id="KW-0812">Transmembrane</keyword>
<sequence length="217" mass="25258">MYESIVTILASAGVSSVLTGLILWLTKSWITERLKNAIKHEYDQKLETHKAELKALHDIALEQMKSDLRLNAFQQETRFADLHARRAETIAETYGWLRNLHTLTRRYIGEFGFEGQPSLADRRKDVGKALENFEEFYLPREIFLPAATANRINDFRNKHFKVIYKFKTGVEQGRDERTGKDSWDDSVDMMDNDVTPIFEELKNEFRQLLGDTPETVN</sequence>
<keyword evidence="1" id="KW-1133">Transmembrane helix</keyword>
<dbReference type="Proteomes" id="UP000263642">
    <property type="component" value="Unassembled WGS sequence"/>
</dbReference>
<reference evidence="2 3" key="1">
    <citation type="journal article" date="2018" name="Nat. Biotechnol.">
        <title>A standardized bacterial taxonomy based on genome phylogeny substantially revises the tree of life.</title>
        <authorList>
            <person name="Parks D.H."/>
            <person name="Chuvochina M."/>
            <person name="Waite D.W."/>
            <person name="Rinke C."/>
            <person name="Skarshewski A."/>
            <person name="Chaumeil P.A."/>
            <person name="Hugenholtz P."/>
        </authorList>
    </citation>
    <scope>NUCLEOTIDE SEQUENCE [LARGE SCALE GENOMIC DNA]</scope>
    <source>
        <strain evidence="2">UBA9375</strain>
    </source>
</reference>
<accession>A0A3D3R4F8</accession>
<name>A0A3D3R4F8_9PLAN</name>
<feature type="transmembrane region" description="Helical" evidence="1">
    <location>
        <begin position="6"/>
        <end position="25"/>
    </location>
</feature>
<proteinExistence type="predicted"/>
<comment type="caution">
    <text evidence="2">The sequence shown here is derived from an EMBL/GenBank/DDBJ whole genome shotgun (WGS) entry which is preliminary data.</text>
</comment>
<dbReference type="AlphaFoldDB" id="A0A3D3R4F8"/>
<dbReference type="EMBL" id="DQAY01000033">
    <property type="protein sequence ID" value="HCO22470.1"/>
    <property type="molecule type" value="Genomic_DNA"/>
</dbReference>
<evidence type="ECO:0000313" key="2">
    <source>
        <dbReference type="EMBL" id="HCO22470.1"/>
    </source>
</evidence>